<evidence type="ECO:0000313" key="3">
    <source>
        <dbReference type="Proteomes" id="UP000232323"/>
    </source>
</evidence>
<dbReference type="InterPro" id="IPR040079">
    <property type="entry name" value="Glutathione_S-Trfase"/>
</dbReference>
<dbReference type="AlphaFoldDB" id="A0A250WUW3"/>
<evidence type="ECO:0000259" key="1">
    <source>
        <dbReference type="PROSITE" id="PS50404"/>
    </source>
</evidence>
<gene>
    <name evidence="2" type="ORF">CEUSTIGMA_g1948.t1</name>
</gene>
<sequence length="323" mass="36204">MMICRCNISHNRALLRTSRPQRLSSVTRSQQDAGVVSSIPHHKFKNIGPPPAKFTPAEGQLVDLAGASLPTALRLGTGLFNVGYSAKLEEDDDKSKYSVLRFNSQRITETSTVSFLRRPEKLLELYEFEGCPFCKKVREAVTILDLDVIVRPCPRDGTTWRPQAIQIGGKSMFPFLVDPNTGNQMYESDDIIKYLFSQYGPGQEEIPFLLRAGFLTTLTCGLGLVARSGHGNKALTSRIPEQLLRMWMYEGSPFVKIVREVLCELEIPYLQITTGRGSPKRQQMMDTYGTFQVPFLEDPNAGVCMFESKAIIEYLRQTYGGGT</sequence>
<keyword evidence="3" id="KW-1185">Reference proteome</keyword>
<dbReference type="Gene3D" id="3.40.30.10">
    <property type="entry name" value="Glutaredoxin"/>
    <property type="match status" value="2"/>
</dbReference>
<dbReference type="EMBL" id="BEGY01000008">
    <property type="protein sequence ID" value="GAX74499.1"/>
    <property type="molecule type" value="Genomic_DNA"/>
</dbReference>
<dbReference type="InterPro" id="IPR036249">
    <property type="entry name" value="Thioredoxin-like_sf"/>
</dbReference>
<dbReference type="PANTHER" id="PTHR45288:SF1">
    <property type="entry name" value="THIOREDOXIN FAMILY PROTEIN"/>
    <property type="match status" value="1"/>
</dbReference>
<organism evidence="2 3">
    <name type="scientific">Chlamydomonas eustigma</name>
    <dbReference type="NCBI Taxonomy" id="1157962"/>
    <lineage>
        <taxon>Eukaryota</taxon>
        <taxon>Viridiplantae</taxon>
        <taxon>Chlorophyta</taxon>
        <taxon>core chlorophytes</taxon>
        <taxon>Chlorophyceae</taxon>
        <taxon>CS clade</taxon>
        <taxon>Chlamydomonadales</taxon>
        <taxon>Chlamydomonadaceae</taxon>
        <taxon>Chlamydomonas</taxon>
    </lineage>
</organism>
<dbReference type="SUPFAM" id="SSF52833">
    <property type="entry name" value="Thioredoxin-like"/>
    <property type="match status" value="2"/>
</dbReference>
<dbReference type="InterPro" id="IPR004045">
    <property type="entry name" value="Glutathione_S-Trfase_N"/>
</dbReference>
<dbReference type="STRING" id="1157962.A0A250WUW3"/>
<dbReference type="SFLD" id="SFLDG01202">
    <property type="entry name" value="SUF2.2"/>
    <property type="match status" value="1"/>
</dbReference>
<dbReference type="CDD" id="cd03041">
    <property type="entry name" value="GST_N_2GST_N"/>
    <property type="match status" value="1"/>
</dbReference>
<dbReference type="Pfam" id="PF13417">
    <property type="entry name" value="GST_N_3"/>
    <property type="match status" value="2"/>
</dbReference>
<protein>
    <recommendedName>
        <fullName evidence="1">GST N-terminal domain-containing protein</fullName>
    </recommendedName>
</protein>
<comment type="caution">
    <text evidence="2">The sequence shown here is derived from an EMBL/GenBank/DDBJ whole genome shotgun (WGS) entry which is preliminary data.</text>
</comment>
<dbReference type="GO" id="GO:0009507">
    <property type="term" value="C:chloroplast"/>
    <property type="evidence" value="ECO:0007669"/>
    <property type="project" value="TreeGrafter"/>
</dbReference>
<dbReference type="SFLD" id="SFLDS00019">
    <property type="entry name" value="Glutathione_Transferase_(cytos"/>
    <property type="match status" value="1"/>
</dbReference>
<dbReference type="Proteomes" id="UP000232323">
    <property type="component" value="Unassembled WGS sequence"/>
</dbReference>
<proteinExistence type="predicted"/>
<dbReference type="PANTHER" id="PTHR45288">
    <property type="entry name" value="THIOREDOXIN FAMILY PROTEIN"/>
    <property type="match status" value="1"/>
</dbReference>
<feature type="domain" description="GST N-terminal" evidence="1">
    <location>
        <begin position="242"/>
        <end position="323"/>
    </location>
</feature>
<dbReference type="SFLD" id="SFLDG01181">
    <property type="entry name" value="SUF2"/>
    <property type="match status" value="1"/>
</dbReference>
<evidence type="ECO:0000313" key="2">
    <source>
        <dbReference type="EMBL" id="GAX74499.1"/>
    </source>
</evidence>
<reference evidence="2 3" key="1">
    <citation type="submission" date="2017-08" db="EMBL/GenBank/DDBJ databases">
        <title>Acidophilic green algal genome provides insights into adaptation to an acidic environment.</title>
        <authorList>
            <person name="Hirooka S."/>
            <person name="Hirose Y."/>
            <person name="Kanesaki Y."/>
            <person name="Higuchi S."/>
            <person name="Fujiwara T."/>
            <person name="Onuma R."/>
            <person name="Era A."/>
            <person name="Ohbayashi R."/>
            <person name="Uzuka A."/>
            <person name="Nozaki H."/>
            <person name="Yoshikawa H."/>
            <person name="Miyagishima S.Y."/>
        </authorList>
    </citation>
    <scope>NUCLEOTIDE SEQUENCE [LARGE SCALE GENOMIC DNA]</scope>
    <source>
        <strain evidence="2 3">NIES-2499</strain>
    </source>
</reference>
<dbReference type="OrthoDB" id="422574at2759"/>
<accession>A0A250WUW3</accession>
<dbReference type="PROSITE" id="PS50404">
    <property type="entry name" value="GST_NTER"/>
    <property type="match status" value="1"/>
</dbReference>
<name>A0A250WUW3_9CHLO</name>